<dbReference type="GO" id="GO:0004326">
    <property type="term" value="F:tetrahydrofolylpolyglutamate synthase activity"/>
    <property type="evidence" value="ECO:0007669"/>
    <property type="project" value="InterPro"/>
</dbReference>
<dbReference type="Pfam" id="PF02875">
    <property type="entry name" value="Mur_ligase_C"/>
    <property type="match status" value="1"/>
</dbReference>
<dbReference type="InterPro" id="IPR051046">
    <property type="entry name" value="MurCDEF_CellWall_CoF430Synth"/>
</dbReference>
<name>A0A161K685_9ZZZZ</name>
<dbReference type="GO" id="GO:0051301">
    <property type="term" value="P:cell division"/>
    <property type="evidence" value="ECO:0007669"/>
    <property type="project" value="UniProtKB-KW"/>
</dbReference>
<evidence type="ECO:0000256" key="1">
    <source>
        <dbReference type="ARBA" id="ARBA00022490"/>
    </source>
</evidence>
<dbReference type="PROSITE" id="PS01011">
    <property type="entry name" value="FOLYLPOLYGLU_SYNT_1"/>
    <property type="match status" value="1"/>
</dbReference>
<gene>
    <name evidence="14" type="ORF">MGWOODY_XGa2428</name>
</gene>
<dbReference type="GO" id="GO:0071555">
    <property type="term" value="P:cell wall organization"/>
    <property type="evidence" value="ECO:0007669"/>
    <property type="project" value="UniProtKB-KW"/>
</dbReference>
<evidence type="ECO:0000256" key="3">
    <source>
        <dbReference type="ARBA" id="ARBA00022618"/>
    </source>
</evidence>
<dbReference type="SUPFAM" id="SSF63418">
    <property type="entry name" value="MurE/MurF N-terminal domain"/>
    <property type="match status" value="1"/>
</dbReference>
<dbReference type="InterPro" id="IPR036615">
    <property type="entry name" value="Mur_ligase_C_dom_sf"/>
</dbReference>
<dbReference type="HAMAP" id="MF_02019">
    <property type="entry name" value="MurF"/>
    <property type="match status" value="1"/>
</dbReference>
<dbReference type="InterPro" id="IPR018109">
    <property type="entry name" value="Folylpolyglutamate_synth_CS"/>
</dbReference>
<evidence type="ECO:0000259" key="11">
    <source>
        <dbReference type="Pfam" id="PF01225"/>
    </source>
</evidence>
<reference evidence="14" key="1">
    <citation type="submission" date="2015-10" db="EMBL/GenBank/DDBJ databases">
        <authorList>
            <person name="Gilbert D.G."/>
        </authorList>
    </citation>
    <scope>NUCLEOTIDE SEQUENCE</scope>
</reference>
<keyword evidence="4" id="KW-0547">Nucleotide-binding</keyword>
<accession>A0A161K685</accession>
<keyword evidence="6" id="KW-0133">Cell shape</keyword>
<evidence type="ECO:0000256" key="8">
    <source>
        <dbReference type="ARBA" id="ARBA00023306"/>
    </source>
</evidence>
<dbReference type="EMBL" id="CZRL01000064">
    <property type="protein sequence ID" value="CUS51706.1"/>
    <property type="molecule type" value="Genomic_DNA"/>
</dbReference>
<dbReference type="Gene3D" id="3.90.190.20">
    <property type="entry name" value="Mur ligase, C-terminal domain"/>
    <property type="match status" value="1"/>
</dbReference>
<dbReference type="GO" id="GO:0008360">
    <property type="term" value="P:regulation of cell shape"/>
    <property type="evidence" value="ECO:0007669"/>
    <property type="project" value="UniProtKB-KW"/>
</dbReference>
<keyword evidence="9" id="KW-0961">Cell wall biogenesis/degradation</keyword>
<evidence type="ECO:0000256" key="7">
    <source>
        <dbReference type="ARBA" id="ARBA00022984"/>
    </source>
</evidence>
<dbReference type="InterPro" id="IPR013221">
    <property type="entry name" value="Mur_ligase_cen"/>
</dbReference>
<feature type="domain" description="Mur ligase N-terminal catalytic" evidence="11">
    <location>
        <begin position="24"/>
        <end position="76"/>
    </location>
</feature>
<dbReference type="PANTHER" id="PTHR43024">
    <property type="entry name" value="UDP-N-ACETYLMURAMOYL-TRIPEPTIDE--D-ALANYL-D-ALANINE LIGASE"/>
    <property type="match status" value="1"/>
</dbReference>
<evidence type="ECO:0000313" key="14">
    <source>
        <dbReference type="EMBL" id="CUS51706.1"/>
    </source>
</evidence>
<keyword evidence="8" id="KW-0131">Cell cycle</keyword>
<dbReference type="InterPro" id="IPR005863">
    <property type="entry name" value="UDP-N-AcMur_synth"/>
</dbReference>
<dbReference type="InterPro" id="IPR036565">
    <property type="entry name" value="Mur-like_cat_sf"/>
</dbReference>
<dbReference type="GO" id="GO:0047480">
    <property type="term" value="F:UDP-N-acetylmuramoyl-tripeptide-D-alanyl-D-alanine ligase activity"/>
    <property type="evidence" value="ECO:0007669"/>
    <property type="project" value="InterPro"/>
</dbReference>
<dbReference type="SUPFAM" id="SSF53244">
    <property type="entry name" value="MurD-like peptide ligases, peptide-binding domain"/>
    <property type="match status" value="1"/>
</dbReference>
<keyword evidence="3" id="KW-0132">Cell division</keyword>
<dbReference type="Gene3D" id="3.40.1190.10">
    <property type="entry name" value="Mur-like, catalytic domain"/>
    <property type="match status" value="1"/>
</dbReference>
<dbReference type="Pfam" id="PF01225">
    <property type="entry name" value="Mur_ligase"/>
    <property type="match status" value="1"/>
</dbReference>
<dbReference type="InterPro" id="IPR004101">
    <property type="entry name" value="Mur_ligase_C"/>
</dbReference>
<dbReference type="NCBIfam" id="TIGR01143">
    <property type="entry name" value="murF"/>
    <property type="match status" value="1"/>
</dbReference>
<evidence type="ECO:0000256" key="4">
    <source>
        <dbReference type="ARBA" id="ARBA00022741"/>
    </source>
</evidence>
<sequence length="449" mass="48057">MNLLTAASAVEGRLVGNDVDFERVVTDSRELSGGELFVALKGEKFDGHEFVAQAKSSGAVAALASQELEIDLPTLVVEDTTLSLGRLAAYWRCQFNLPVVAVTGTNGKTTVREMITSILSEGGPVLSPRANFNNNIGMPITLLGLREEHHHAVLELGMNQPGEIDYLSRIARPSVAVITNAGSAHLEGLRDVTGVARAKAEILNGLDRSGAVVINADDRFAAYWLARARHFRSVTFGLESEADIRGDATTVGDKLLIEVSLPDGRLEFQLSLLGRHNARNALAAVAAAWSVGCSTEQICNGMEKVRPVRRRLEQKQAQAGAQLIDDTYNANPASLEAAIQVLAARPGRRILVLGDMAELGEQAEGLHQAAGRVAREAGIDDLLTTGGLARCAAEEFGMHARHFEKQESLIAAVHELLTPELTVLVKGSLSSHMENIVNALIQTGPSEYA</sequence>
<evidence type="ECO:0000259" key="13">
    <source>
        <dbReference type="Pfam" id="PF08245"/>
    </source>
</evidence>
<keyword evidence="5" id="KW-0067">ATP-binding</keyword>
<dbReference type="InterPro" id="IPR000713">
    <property type="entry name" value="Mur_ligase_N"/>
</dbReference>
<organism evidence="14">
    <name type="scientific">hydrothermal vent metagenome</name>
    <dbReference type="NCBI Taxonomy" id="652676"/>
    <lineage>
        <taxon>unclassified sequences</taxon>
        <taxon>metagenomes</taxon>
        <taxon>ecological metagenomes</taxon>
    </lineage>
</organism>
<evidence type="ECO:0000256" key="10">
    <source>
        <dbReference type="ARBA" id="ARBA00031461"/>
    </source>
</evidence>
<evidence type="ECO:0000256" key="9">
    <source>
        <dbReference type="ARBA" id="ARBA00023316"/>
    </source>
</evidence>
<evidence type="ECO:0000256" key="2">
    <source>
        <dbReference type="ARBA" id="ARBA00022598"/>
    </source>
</evidence>
<evidence type="ECO:0000259" key="12">
    <source>
        <dbReference type="Pfam" id="PF02875"/>
    </source>
</evidence>
<feature type="domain" description="Mur ligase C-terminal" evidence="12">
    <location>
        <begin position="310"/>
        <end position="428"/>
    </location>
</feature>
<dbReference type="GO" id="GO:0009252">
    <property type="term" value="P:peptidoglycan biosynthetic process"/>
    <property type="evidence" value="ECO:0007669"/>
    <property type="project" value="UniProtKB-KW"/>
</dbReference>
<dbReference type="PANTHER" id="PTHR43024:SF1">
    <property type="entry name" value="UDP-N-ACETYLMURAMOYL-TRIPEPTIDE--D-ALANYL-D-ALANINE LIGASE"/>
    <property type="match status" value="1"/>
</dbReference>
<dbReference type="AlphaFoldDB" id="A0A161K685"/>
<dbReference type="Pfam" id="PF08245">
    <property type="entry name" value="Mur_ligase_M"/>
    <property type="match status" value="1"/>
</dbReference>
<dbReference type="GO" id="GO:0005524">
    <property type="term" value="F:ATP binding"/>
    <property type="evidence" value="ECO:0007669"/>
    <property type="project" value="UniProtKB-KW"/>
</dbReference>
<evidence type="ECO:0000256" key="6">
    <source>
        <dbReference type="ARBA" id="ARBA00022960"/>
    </source>
</evidence>
<proteinExistence type="inferred from homology"/>
<protein>
    <recommendedName>
        <fullName evidence="10">UDP-MurNAc-pentapeptide synthetase</fullName>
    </recommendedName>
</protein>
<feature type="domain" description="Mur ligase central" evidence="13">
    <location>
        <begin position="102"/>
        <end position="288"/>
    </location>
</feature>
<keyword evidence="2 14" id="KW-0436">Ligase</keyword>
<keyword evidence="7" id="KW-0573">Peptidoglycan synthesis</keyword>
<evidence type="ECO:0000256" key="5">
    <source>
        <dbReference type="ARBA" id="ARBA00022840"/>
    </source>
</evidence>
<dbReference type="SUPFAM" id="SSF53623">
    <property type="entry name" value="MurD-like peptide ligases, catalytic domain"/>
    <property type="match status" value="1"/>
</dbReference>
<dbReference type="InterPro" id="IPR035911">
    <property type="entry name" value="MurE/MurF_N"/>
</dbReference>
<dbReference type="Gene3D" id="3.40.1390.10">
    <property type="entry name" value="MurE/MurF, N-terminal domain"/>
    <property type="match status" value="1"/>
</dbReference>
<keyword evidence="1" id="KW-0963">Cytoplasm</keyword>